<gene>
    <name evidence="2" type="ORF">EMB92_09750</name>
</gene>
<dbReference type="Proteomes" id="UP000326060">
    <property type="component" value="Unassembled WGS sequence"/>
</dbReference>
<protein>
    <submittedName>
        <fullName evidence="2">Uncharacterized protein</fullName>
    </submittedName>
</protein>
<comment type="caution">
    <text evidence="2">The sequence shown here is derived from an EMBL/GenBank/DDBJ whole genome shotgun (WGS) entry which is preliminary data.</text>
</comment>
<reference evidence="2 3" key="1">
    <citation type="journal article" date="2019" name="Syst. Appl. Microbiol.">
        <title>Characterization of Bifidobacterium species in feaces of the Egyptian fruit bat: Description of B. vespertilionis sp. nov. and B. rousetti sp. nov.</title>
        <authorList>
            <person name="Modesto M."/>
            <person name="Satti M."/>
            <person name="Watanabe K."/>
            <person name="Puglisi E."/>
            <person name="Morelli L."/>
            <person name="Huang C.-H."/>
            <person name="Liou J.-S."/>
            <person name="Miyashita M."/>
            <person name="Tamura T."/>
            <person name="Saito S."/>
            <person name="Mori K."/>
            <person name="Huang L."/>
            <person name="Sciavilla P."/>
            <person name="Sandri C."/>
            <person name="Spiezio C."/>
            <person name="Vitali F."/>
            <person name="Cavalieri D."/>
            <person name="Perpetuini G."/>
            <person name="Tofalo R."/>
            <person name="Bonetti A."/>
            <person name="Arita M."/>
            <person name="Mattarelli P."/>
        </authorList>
    </citation>
    <scope>NUCLEOTIDE SEQUENCE [LARGE SCALE GENOMIC DNA]</scope>
    <source>
        <strain evidence="2 3">RST27</strain>
    </source>
</reference>
<feature type="compositionally biased region" description="Low complexity" evidence="1">
    <location>
        <begin position="53"/>
        <end position="62"/>
    </location>
</feature>
<dbReference type="AlphaFoldDB" id="A0A5M9ZB96"/>
<evidence type="ECO:0000313" key="2">
    <source>
        <dbReference type="EMBL" id="KAA8815607.1"/>
    </source>
</evidence>
<evidence type="ECO:0000313" key="3">
    <source>
        <dbReference type="Proteomes" id="UP000326060"/>
    </source>
</evidence>
<accession>A0A5M9ZB96</accession>
<organism evidence="2 3">
    <name type="scientific">Bifidobacterium callitrichos</name>
    <dbReference type="NCBI Taxonomy" id="762209"/>
    <lineage>
        <taxon>Bacteria</taxon>
        <taxon>Bacillati</taxon>
        <taxon>Actinomycetota</taxon>
        <taxon>Actinomycetes</taxon>
        <taxon>Bifidobacteriales</taxon>
        <taxon>Bifidobacteriaceae</taxon>
        <taxon>Bifidobacterium</taxon>
    </lineage>
</organism>
<sequence>MADTNYARIKATERSLLYVYHALITPITRHPPHTPSPNTHHPITRHPTPHHPSPTAHPSRTPNTHRAVFCP</sequence>
<name>A0A5M9ZB96_9BIFI</name>
<evidence type="ECO:0000256" key="1">
    <source>
        <dbReference type="SAM" id="MobiDB-lite"/>
    </source>
</evidence>
<proteinExistence type="predicted"/>
<dbReference type="EMBL" id="RZJP01000004">
    <property type="protein sequence ID" value="KAA8815607.1"/>
    <property type="molecule type" value="Genomic_DNA"/>
</dbReference>
<feature type="region of interest" description="Disordered" evidence="1">
    <location>
        <begin position="28"/>
        <end position="71"/>
    </location>
</feature>